<evidence type="ECO:0000313" key="7">
    <source>
        <dbReference type="EMBL" id="GAA3949046.1"/>
    </source>
</evidence>
<protein>
    <recommendedName>
        <fullName evidence="6">O-antigen ligase-related domain-containing protein</fullName>
    </recommendedName>
</protein>
<proteinExistence type="predicted"/>
<gene>
    <name evidence="7" type="ORF">GCM10022406_33550</name>
</gene>
<feature type="transmembrane region" description="Helical" evidence="5">
    <location>
        <begin position="124"/>
        <end position="147"/>
    </location>
</feature>
<evidence type="ECO:0000256" key="5">
    <source>
        <dbReference type="SAM" id="Phobius"/>
    </source>
</evidence>
<feature type="transmembrane region" description="Helical" evidence="5">
    <location>
        <begin position="242"/>
        <end position="263"/>
    </location>
</feature>
<dbReference type="Pfam" id="PF04932">
    <property type="entry name" value="Wzy_C"/>
    <property type="match status" value="1"/>
</dbReference>
<evidence type="ECO:0000256" key="4">
    <source>
        <dbReference type="ARBA" id="ARBA00023136"/>
    </source>
</evidence>
<evidence type="ECO:0000256" key="1">
    <source>
        <dbReference type="ARBA" id="ARBA00004141"/>
    </source>
</evidence>
<keyword evidence="2 5" id="KW-0812">Transmembrane</keyword>
<feature type="transmembrane region" description="Helical" evidence="5">
    <location>
        <begin position="398"/>
        <end position="415"/>
    </location>
</feature>
<dbReference type="EMBL" id="BAABDH010000105">
    <property type="protein sequence ID" value="GAA3949046.1"/>
    <property type="molecule type" value="Genomic_DNA"/>
</dbReference>
<evidence type="ECO:0000313" key="8">
    <source>
        <dbReference type="Proteomes" id="UP001499909"/>
    </source>
</evidence>
<dbReference type="InterPro" id="IPR051533">
    <property type="entry name" value="WaaL-like"/>
</dbReference>
<feature type="transmembrane region" description="Helical" evidence="5">
    <location>
        <begin position="345"/>
        <end position="365"/>
    </location>
</feature>
<evidence type="ECO:0000256" key="2">
    <source>
        <dbReference type="ARBA" id="ARBA00022692"/>
    </source>
</evidence>
<comment type="subcellular location">
    <subcellularLocation>
        <location evidence="1">Membrane</location>
        <topology evidence="1">Multi-pass membrane protein</topology>
    </subcellularLocation>
</comment>
<reference evidence="8" key="1">
    <citation type="journal article" date="2019" name="Int. J. Syst. Evol. Microbiol.">
        <title>The Global Catalogue of Microorganisms (GCM) 10K type strain sequencing project: providing services to taxonomists for standard genome sequencing and annotation.</title>
        <authorList>
            <consortium name="The Broad Institute Genomics Platform"/>
            <consortium name="The Broad Institute Genome Sequencing Center for Infectious Disease"/>
            <person name="Wu L."/>
            <person name="Ma J."/>
        </authorList>
    </citation>
    <scope>NUCLEOTIDE SEQUENCE [LARGE SCALE GENOMIC DNA]</scope>
    <source>
        <strain evidence="8">JCM 17214</strain>
    </source>
</reference>
<evidence type="ECO:0000259" key="6">
    <source>
        <dbReference type="Pfam" id="PF04932"/>
    </source>
</evidence>
<organism evidence="7 8">
    <name type="scientific">Hymenobacter algoricola</name>
    <dbReference type="NCBI Taxonomy" id="486267"/>
    <lineage>
        <taxon>Bacteria</taxon>
        <taxon>Pseudomonadati</taxon>
        <taxon>Bacteroidota</taxon>
        <taxon>Cytophagia</taxon>
        <taxon>Cytophagales</taxon>
        <taxon>Hymenobacteraceae</taxon>
        <taxon>Hymenobacter</taxon>
    </lineage>
</organism>
<dbReference type="InterPro" id="IPR007016">
    <property type="entry name" value="O-antigen_ligase-rel_domated"/>
</dbReference>
<feature type="transmembrane region" description="Helical" evidence="5">
    <location>
        <begin position="168"/>
        <end position="187"/>
    </location>
</feature>
<keyword evidence="3 5" id="KW-1133">Transmembrane helix</keyword>
<feature type="transmembrane region" description="Helical" evidence="5">
    <location>
        <begin position="100"/>
        <end position="118"/>
    </location>
</feature>
<dbReference type="RefSeq" id="WP_345116562.1">
    <property type="nucleotide sequence ID" value="NZ_BAABDH010000105.1"/>
</dbReference>
<feature type="transmembrane region" description="Helical" evidence="5">
    <location>
        <begin position="70"/>
        <end position="88"/>
    </location>
</feature>
<keyword evidence="8" id="KW-1185">Reference proteome</keyword>
<name>A0ABP7NL50_9BACT</name>
<accession>A0ABP7NL50</accession>
<dbReference type="PANTHER" id="PTHR37422:SF13">
    <property type="entry name" value="LIPOPOLYSACCHARIDE BIOSYNTHESIS PROTEIN PA4999-RELATED"/>
    <property type="match status" value="1"/>
</dbReference>
<evidence type="ECO:0000256" key="3">
    <source>
        <dbReference type="ARBA" id="ARBA00022989"/>
    </source>
</evidence>
<dbReference type="PANTHER" id="PTHR37422">
    <property type="entry name" value="TEICHURONIC ACID BIOSYNTHESIS PROTEIN TUAE"/>
    <property type="match status" value="1"/>
</dbReference>
<keyword evidence="4 5" id="KW-0472">Membrane</keyword>
<sequence>MRQLLPAGSFRQAYAAGRLSQYLLLLACLAGVVGLLASRALVALSPVVGVLAAAANPQVRQLLKPWLRNAAAWQLALLYLLLLLSGFYTSQWAVWRHELYRLLPLLGVPLAFALAVPLSRRQQFWVGALFVIGLALLGAATMGRYLLNPAHALDLMRVGQNLPSVTRIFHIHFGIMLALACCFGLLLSRGAPTTGWLRWLLLTASAVAALTLHVLAYRTGLLVLYVALFADVVYFLLVKRRFLLGAALLLLLGAAPVLAYQLLASVRQRVSATVYDYNEFRYGHDINDLSLAKRLAAWQTARTIAGNNPWLGVGPADAQAAMMEQYEYQDFGIRPANRVMIHNQYLHYLVSSGITGLFLWLLALLGPLAQPRQRRNPYVWHFLLILGTAMLVDSLLEVQIGFNLFVFLYGFLVVATERRAEIGRLNPA</sequence>
<comment type="caution">
    <text evidence="7">The sequence shown here is derived from an EMBL/GenBank/DDBJ whole genome shotgun (WGS) entry which is preliminary data.</text>
</comment>
<dbReference type="Proteomes" id="UP001499909">
    <property type="component" value="Unassembled WGS sequence"/>
</dbReference>
<feature type="transmembrane region" description="Helical" evidence="5">
    <location>
        <begin position="199"/>
        <end position="230"/>
    </location>
</feature>
<feature type="domain" description="O-antigen ligase-related" evidence="6">
    <location>
        <begin position="206"/>
        <end position="361"/>
    </location>
</feature>